<dbReference type="CDD" id="cd05402">
    <property type="entry name" value="NT_PAP_TUTase"/>
    <property type="match status" value="1"/>
</dbReference>
<dbReference type="EMBL" id="JALJAT010000001">
    <property type="protein sequence ID" value="KAK4476120.1"/>
    <property type="molecule type" value="Genomic_DNA"/>
</dbReference>
<name>A0AAE1ZL62_SCHME</name>
<dbReference type="Gene3D" id="3.30.460.10">
    <property type="entry name" value="Beta Polymerase, domain 2"/>
    <property type="match status" value="1"/>
</dbReference>
<dbReference type="GO" id="GO:0003729">
    <property type="term" value="F:mRNA binding"/>
    <property type="evidence" value="ECO:0007669"/>
    <property type="project" value="TreeGrafter"/>
</dbReference>
<keyword evidence="6" id="KW-0460">Magnesium</keyword>
<dbReference type="InterPro" id="IPR002058">
    <property type="entry name" value="PAP_assoc"/>
</dbReference>
<feature type="region of interest" description="Disordered" evidence="8">
    <location>
        <begin position="1271"/>
        <end position="1290"/>
    </location>
</feature>
<organism evidence="11 12">
    <name type="scientific">Schistosoma mekongi</name>
    <name type="common">Parasitic worm</name>
    <dbReference type="NCBI Taxonomy" id="38744"/>
    <lineage>
        <taxon>Eukaryota</taxon>
        <taxon>Metazoa</taxon>
        <taxon>Spiralia</taxon>
        <taxon>Lophotrochozoa</taxon>
        <taxon>Platyhelminthes</taxon>
        <taxon>Trematoda</taxon>
        <taxon>Digenea</taxon>
        <taxon>Strigeidida</taxon>
        <taxon>Schistosomatoidea</taxon>
        <taxon>Schistosomatidae</taxon>
        <taxon>Schistosoma</taxon>
    </lineage>
</organism>
<keyword evidence="4" id="KW-0808">Transferase</keyword>
<dbReference type="GO" id="GO:0005730">
    <property type="term" value="C:nucleolus"/>
    <property type="evidence" value="ECO:0007669"/>
    <property type="project" value="TreeGrafter"/>
</dbReference>
<feature type="region of interest" description="Disordered" evidence="8">
    <location>
        <begin position="1346"/>
        <end position="1373"/>
    </location>
</feature>
<dbReference type="GO" id="GO:0043634">
    <property type="term" value="P:polyadenylation-dependent ncRNA catabolic process"/>
    <property type="evidence" value="ECO:0007669"/>
    <property type="project" value="TreeGrafter"/>
</dbReference>
<keyword evidence="12" id="KW-1185">Reference proteome</keyword>
<dbReference type="FunFam" id="1.10.1410.10:FF:000003">
    <property type="entry name" value="non-canonical poly(A) RNA polymerase PAPD7"/>
    <property type="match status" value="1"/>
</dbReference>
<feature type="compositionally biased region" description="Low complexity" evidence="8">
    <location>
        <begin position="1346"/>
        <end position="1357"/>
    </location>
</feature>
<feature type="region of interest" description="Disordered" evidence="8">
    <location>
        <begin position="568"/>
        <end position="666"/>
    </location>
</feature>
<dbReference type="SUPFAM" id="SSF81301">
    <property type="entry name" value="Nucleotidyltransferase"/>
    <property type="match status" value="1"/>
</dbReference>
<evidence type="ECO:0000256" key="6">
    <source>
        <dbReference type="ARBA" id="ARBA00022842"/>
    </source>
</evidence>
<feature type="domain" description="Poly(A) RNA polymerase mitochondrial-like central palm" evidence="10">
    <location>
        <begin position="748"/>
        <end position="877"/>
    </location>
</feature>
<feature type="repeat" description="WD" evidence="7">
    <location>
        <begin position="43"/>
        <end position="75"/>
    </location>
</feature>
<dbReference type="SUPFAM" id="SSF48452">
    <property type="entry name" value="TPR-like"/>
    <property type="match status" value="1"/>
</dbReference>
<dbReference type="SUPFAM" id="SSF81631">
    <property type="entry name" value="PAP/OAS1 substrate-binding domain"/>
    <property type="match status" value="1"/>
</dbReference>
<evidence type="ECO:0000256" key="5">
    <source>
        <dbReference type="ARBA" id="ARBA00022723"/>
    </source>
</evidence>
<feature type="region of interest" description="Disordered" evidence="8">
    <location>
        <begin position="527"/>
        <end position="546"/>
    </location>
</feature>
<comment type="caution">
    <text evidence="11">The sequence shown here is derived from an EMBL/GenBank/DDBJ whole genome shotgun (WGS) entry which is preliminary data.</text>
</comment>
<evidence type="ECO:0000256" key="8">
    <source>
        <dbReference type="SAM" id="MobiDB-lite"/>
    </source>
</evidence>
<reference evidence="11" key="2">
    <citation type="journal article" date="2023" name="Infect Dis Poverty">
        <title>Chromosome-scale genome of the human blood fluke Schistosoma mekongi and its implications for public health.</title>
        <authorList>
            <person name="Zhou M."/>
            <person name="Xu L."/>
            <person name="Xu D."/>
            <person name="Chen W."/>
            <person name="Khan J."/>
            <person name="Hu Y."/>
            <person name="Huang H."/>
            <person name="Wei H."/>
            <person name="Zhang Y."/>
            <person name="Chusongsang P."/>
            <person name="Tanasarnprasert K."/>
            <person name="Hu X."/>
            <person name="Limpanont Y."/>
            <person name="Lv Z."/>
        </authorList>
    </citation>
    <scope>NUCLEOTIDE SEQUENCE</scope>
    <source>
        <strain evidence="11">LV_2022a</strain>
    </source>
</reference>
<feature type="compositionally biased region" description="Basic and acidic residues" evidence="8">
    <location>
        <begin position="568"/>
        <end position="587"/>
    </location>
</feature>
<dbReference type="Gene3D" id="1.10.1410.10">
    <property type="match status" value="1"/>
</dbReference>
<dbReference type="Pfam" id="PF00400">
    <property type="entry name" value="WD40"/>
    <property type="match status" value="3"/>
</dbReference>
<feature type="compositionally biased region" description="Polar residues" evidence="8">
    <location>
        <begin position="622"/>
        <end position="642"/>
    </location>
</feature>
<feature type="domain" description="PAP-associated" evidence="9">
    <location>
        <begin position="934"/>
        <end position="994"/>
    </location>
</feature>
<feature type="compositionally biased region" description="Acidic residues" evidence="8">
    <location>
        <begin position="604"/>
        <end position="616"/>
    </location>
</feature>
<dbReference type="EC" id="2.7.7.19" evidence="3"/>
<protein>
    <recommendedName>
        <fullName evidence="3">polynucleotide adenylyltransferase</fullName>
        <ecNumber evidence="3">2.7.7.19</ecNumber>
    </recommendedName>
</protein>
<comment type="cofactor">
    <cofactor evidence="1">
        <name>Mn(2+)</name>
        <dbReference type="ChEBI" id="CHEBI:29035"/>
    </cofactor>
</comment>
<reference evidence="11" key="1">
    <citation type="submission" date="2022-04" db="EMBL/GenBank/DDBJ databases">
        <authorList>
            <person name="Xu L."/>
            <person name="Lv Z."/>
        </authorList>
    </citation>
    <scope>NUCLEOTIDE SEQUENCE</scope>
    <source>
        <strain evidence="11">LV_2022a</strain>
    </source>
</reference>
<dbReference type="FunFam" id="3.30.460.10:FF:000006">
    <property type="entry name" value="non-canonical poly(A) RNA polymerase PAPD5"/>
    <property type="match status" value="1"/>
</dbReference>
<dbReference type="Pfam" id="PF22600">
    <property type="entry name" value="MTPAP-like_central"/>
    <property type="match status" value="1"/>
</dbReference>
<dbReference type="Gene3D" id="1.25.40.10">
    <property type="entry name" value="Tetratricopeptide repeat domain"/>
    <property type="match status" value="1"/>
</dbReference>
<proteinExistence type="inferred from homology"/>
<dbReference type="PANTHER" id="PTHR23092:SF15">
    <property type="entry name" value="INACTIVE NON-CANONICAL POLY(A) RNA POLYMERASE PROTEIN TRF4-2-RELATED"/>
    <property type="match status" value="1"/>
</dbReference>
<evidence type="ECO:0000256" key="7">
    <source>
        <dbReference type="PROSITE-ProRule" id="PRU00221"/>
    </source>
</evidence>
<evidence type="ECO:0000256" key="1">
    <source>
        <dbReference type="ARBA" id="ARBA00001936"/>
    </source>
</evidence>
<dbReference type="InterPro" id="IPR045862">
    <property type="entry name" value="Trf4-like"/>
</dbReference>
<dbReference type="GO" id="GO:1990817">
    <property type="term" value="F:poly(A) RNA polymerase activity"/>
    <property type="evidence" value="ECO:0007669"/>
    <property type="project" value="UniProtKB-EC"/>
</dbReference>
<evidence type="ECO:0000313" key="11">
    <source>
        <dbReference type="EMBL" id="KAK4476120.1"/>
    </source>
</evidence>
<accession>A0AAE1ZL62</accession>
<dbReference type="InterPro" id="IPR036322">
    <property type="entry name" value="WD40_repeat_dom_sf"/>
</dbReference>
<dbReference type="GO" id="GO:0031123">
    <property type="term" value="P:RNA 3'-end processing"/>
    <property type="evidence" value="ECO:0007669"/>
    <property type="project" value="TreeGrafter"/>
</dbReference>
<dbReference type="InterPro" id="IPR011990">
    <property type="entry name" value="TPR-like_helical_dom_sf"/>
</dbReference>
<dbReference type="PANTHER" id="PTHR23092">
    <property type="entry name" value="POLY(A) RNA POLYMERASE"/>
    <property type="match status" value="1"/>
</dbReference>
<dbReference type="Pfam" id="PF03828">
    <property type="entry name" value="PAP_assoc"/>
    <property type="match status" value="1"/>
</dbReference>
<evidence type="ECO:0000256" key="2">
    <source>
        <dbReference type="ARBA" id="ARBA00008593"/>
    </source>
</evidence>
<feature type="compositionally biased region" description="Polar residues" evidence="8">
    <location>
        <begin position="588"/>
        <end position="601"/>
    </location>
</feature>
<dbReference type="PROSITE" id="PS50082">
    <property type="entry name" value="WD_REPEATS_2"/>
    <property type="match status" value="1"/>
</dbReference>
<dbReference type="GO" id="GO:0046872">
    <property type="term" value="F:metal ion binding"/>
    <property type="evidence" value="ECO:0007669"/>
    <property type="project" value="UniProtKB-KW"/>
</dbReference>
<evidence type="ECO:0000259" key="9">
    <source>
        <dbReference type="Pfam" id="PF03828"/>
    </source>
</evidence>
<dbReference type="SUPFAM" id="SSF50978">
    <property type="entry name" value="WD40 repeat-like"/>
    <property type="match status" value="1"/>
</dbReference>
<dbReference type="Gene3D" id="2.130.10.10">
    <property type="entry name" value="YVTN repeat-like/Quinoprotein amine dehydrogenase"/>
    <property type="match status" value="1"/>
</dbReference>
<evidence type="ECO:0000256" key="3">
    <source>
        <dbReference type="ARBA" id="ARBA00012388"/>
    </source>
</evidence>
<sequence>MRRRYLFHQHDCLTRGVLSPVHYVRCQQVNQHLINRLGLESSLQGHHGCVNCLEWNERGSFLASGSDDRCLIIWDPFERRSVLTMNTGHMANIFSVKFLSSLNENLVVTGAADNKIRVHDITALETRHVFSCHSGRVKRLANTSSEPFLFWSASEDGTCRQFDLRDPDQSTVNKPCNVLVNLRFQDNAFAEAKCIAVNPLKSELVAIGGNEPFVRMFDRRKLTLSTFDSATPQERIQTASRRTPNIPSCSLPSFPYDAAKYFVPCHLPGKILTDGLDYRTFSVTSVSFSSDGEELLANIGRDNIYLFNLTSQNEPFQCPSPFKPTGLLYNLSASQSGNRFRSFRTPTWFLPSSIKCYNSYSGFSYDYRRNSSVAPDYATVLASRLIEAKAYAIAVHKYNQLIEQYPFCPQLYTGRATALIKRNWNGDIYNALLDCRNAMQLTTECYNNSVGVRNGNNINKHQVINNSIYLTALLLSVRCLLCLDWLNAARLQLKQALDNFPNLFENTAHQMSLENSCTTSLSITASSSSTSVNAPTTSTVNTNSSTNTCKSDNLVKVFEHLKSQLLAREKQLESKPNKSKRKNEQFREQQTPVHDNDGINTTSEDADNDIDEDDDAKDSTILKQETFPSLKSDSINETGNEQEQQERRRNTSQEDEEADDNNSISEVSCTARQSARCNTLWDSVVDFVLISIMEGVVVQSGYNKYDVASTLRVDGNRNCDFPLGQSFKLEDIPWKPMGKDYDFGVIGLHAEIKDFLNYISPNSAEQFAREVVVAKVKDIVYSLWPNCQVDVFGSFKTGLYLPTSDIDMVIFGKWDALPLHTLEQALFKNGISSEIKVLDKATVPIVKMTDKETELRVDISFNMINSVRAAELIRVFMKTYPCLPYLVFVLKQFLLQRSLNEVWTGGLSSYALILMCVSFLQHTLRPEVSIDDVNLGILLVEFFELYGRHFNYKNTAIRITNGGCYIRKEVVQQNMERGLRPSLLCIEDPLCPGNDVGRRSYCALQIKQAFEYAYVVLSSAVLPQYHFLHCNTDVSILGRIIRISEKSVEFRQRILDYAHRLRAPLPINTKLFPGDINSRSQTSSLPLTPWAMQSNLNAVTRMDCALPLSVEKRTDFSVHSHLPNPANGRLDLPVFVWSPNHVSHVPRVSGAHDNYVVDDNLSRSQINFSAEKPVSISSSDTCNEQIETVNYLSSGDDADLRSNPNGEFDIEKPGEYSVLADELASLTTFNQSEKNNISVPAASSELLKSSVLSSRKPNQGRKRRCLRILAPSEPNLGNSTNKQPISAHNDRILPVYSKSRDMTSVQRTISQNHVYGESNHFHKAYENSHQNALLCFPTSFPSQVFRSNNSSSNSFSRLSQAQKRHATASRRSK</sequence>
<keyword evidence="5" id="KW-0479">Metal-binding</keyword>
<dbReference type="InterPro" id="IPR043519">
    <property type="entry name" value="NT_sf"/>
</dbReference>
<dbReference type="SMART" id="SM00320">
    <property type="entry name" value="WD40"/>
    <property type="match status" value="5"/>
</dbReference>
<feature type="compositionally biased region" description="Polar residues" evidence="8">
    <location>
        <begin position="1275"/>
        <end position="1286"/>
    </location>
</feature>
<evidence type="ECO:0000256" key="4">
    <source>
        <dbReference type="ARBA" id="ARBA00022679"/>
    </source>
</evidence>
<feature type="compositionally biased region" description="Basic residues" evidence="8">
    <location>
        <begin position="1362"/>
        <end position="1373"/>
    </location>
</feature>
<evidence type="ECO:0000259" key="10">
    <source>
        <dbReference type="Pfam" id="PF22600"/>
    </source>
</evidence>
<evidence type="ECO:0000313" key="12">
    <source>
        <dbReference type="Proteomes" id="UP001292079"/>
    </source>
</evidence>
<dbReference type="InterPro" id="IPR001680">
    <property type="entry name" value="WD40_rpt"/>
</dbReference>
<dbReference type="InterPro" id="IPR054708">
    <property type="entry name" value="MTPAP-like_central"/>
</dbReference>
<dbReference type="PROSITE" id="PS50294">
    <property type="entry name" value="WD_REPEATS_REGION"/>
    <property type="match status" value="1"/>
</dbReference>
<dbReference type="Proteomes" id="UP001292079">
    <property type="component" value="Unassembled WGS sequence"/>
</dbReference>
<dbReference type="InterPro" id="IPR015943">
    <property type="entry name" value="WD40/YVTN_repeat-like_dom_sf"/>
</dbReference>
<dbReference type="GO" id="GO:0031499">
    <property type="term" value="C:TRAMP complex"/>
    <property type="evidence" value="ECO:0007669"/>
    <property type="project" value="TreeGrafter"/>
</dbReference>
<gene>
    <name evidence="11" type="ORF">MN116_001340</name>
</gene>
<comment type="similarity">
    <text evidence="2">Belongs to the DNA polymerase type-B-like family.</text>
</comment>
<keyword evidence="7" id="KW-0853">WD repeat</keyword>